<reference evidence="3" key="1">
    <citation type="submission" date="2022-08" db="EMBL/GenBank/DDBJ databases">
        <title>Genomic Encyclopedia of Type Strains, Phase III (KMG-III): the genomes of soil and plant-associated and newly described type strains.</title>
        <authorList>
            <person name="Whitman W."/>
        </authorList>
    </citation>
    <scope>NUCLEOTIDE SEQUENCE</scope>
    <source>
        <strain evidence="3">HMT 1</strain>
    </source>
</reference>
<feature type="signal peptide" evidence="2">
    <location>
        <begin position="1"/>
        <end position="22"/>
    </location>
</feature>
<dbReference type="EMBL" id="JANUCT010000012">
    <property type="protein sequence ID" value="MCS3903784.1"/>
    <property type="molecule type" value="Genomic_DNA"/>
</dbReference>
<sequence>MISRPINYWFLLLALASPGVLAEEQRETRSFADVRENGLNDEELRALAEKKREYSDDPQALEQFEKLQRALDVSDEDIARAQQNESGSTADTDNAATSFEADPRQAEQAYRDGDYETAQQHYEALAAEGDGYANLMLGLMHHQGQGVDADLSKARAYYERAADYGEERGRELNNSLEHEMSEQQIEESSQSYSELIEQQRKAGAPAAPERDEPERYRRVIIENEQPTGPGE</sequence>
<dbReference type="InterPro" id="IPR011990">
    <property type="entry name" value="TPR-like_helical_dom_sf"/>
</dbReference>
<evidence type="ECO:0000313" key="3">
    <source>
        <dbReference type="EMBL" id="MCS3903784.1"/>
    </source>
</evidence>
<organism evidence="3 4">
    <name type="scientific">Methylohalomonas lacus</name>
    <dbReference type="NCBI Taxonomy" id="398773"/>
    <lineage>
        <taxon>Bacteria</taxon>
        <taxon>Pseudomonadati</taxon>
        <taxon>Pseudomonadota</taxon>
        <taxon>Gammaproteobacteria</taxon>
        <taxon>Methylohalomonadales</taxon>
        <taxon>Methylohalomonadaceae</taxon>
        <taxon>Methylohalomonas</taxon>
    </lineage>
</organism>
<accession>A0AAE3HK28</accession>
<dbReference type="Pfam" id="PF08238">
    <property type="entry name" value="Sel1"/>
    <property type="match status" value="1"/>
</dbReference>
<dbReference type="Gene3D" id="1.25.40.10">
    <property type="entry name" value="Tetratricopeptide repeat domain"/>
    <property type="match status" value="1"/>
</dbReference>
<feature type="compositionally biased region" description="Basic and acidic residues" evidence="1">
    <location>
        <begin position="208"/>
        <end position="221"/>
    </location>
</feature>
<feature type="chain" id="PRO_5042109050" evidence="2">
    <location>
        <begin position="23"/>
        <end position="231"/>
    </location>
</feature>
<feature type="compositionally biased region" description="Low complexity" evidence="1">
    <location>
        <begin position="182"/>
        <end position="196"/>
    </location>
</feature>
<dbReference type="SMART" id="SM00671">
    <property type="entry name" value="SEL1"/>
    <property type="match status" value="1"/>
</dbReference>
<keyword evidence="2" id="KW-0732">Signal</keyword>
<feature type="compositionally biased region" description="Polar residues" evidence="1">
    <location>
        <begin position="82"/>
        <end position="97"/>
    </location>
</feature>
<comment type="caution">
    <text evidence="3">The sequence shown here is derived from an EMBL/GenBank/DDBJ whole genome shotgun (WGS) entry which is preliminary data.</text>
</comment>
<feature type="region of interest" description="Disordered" evidence="1">
    <location>
        <begin position="173"/>
        <end position="231"/>
    </location>
</feature>
<evidence type="ECO:0000256" key="2">
    <source>
        <dbReference type="SAM" id="SignalP"/>
    </source>
</evidence>
<dbReference type="Proteomes" id="UP001204445">
    <property type="component" value="Unassembled WGS sequence"/>
</dbReference>
<name>A0AAE3HK28_9GAMM</name>
<dbReference type="InterPro" id="IPR006597">
    <property type="entry name" value="Sel1-like"/>
</dbReference>
<dbReference type="RefSeq" id="WP_259055759.1">
    <property type="nucleotide sequence ID" value="NZ_JANUCT010000012.1"/>
</dbReference>
<proteinExistence type="predicted"/>
<evidence type="ECO:0000313" key="4">
    <source>
        <dbReference type="Proteomes" id="UP001204445"/>
    </source>
</evidence>
<feature type="region of interest" description="Disordered" evidence="1">
    <location>
        <begin position="82"/>
        <end position="111"/>
    </location>
</feature>
<dbReference type="AlphaFoldDB" id="A0AAE3HK28"/>
<dbReference type="SUPFAM" id="SSF81901">
    <property type="entry name" value="HCP-like"/>
    <property type="match status" value="1"/>
</dbReference>
<gene>
    <name evidence="3" type="ORF">J2T55_001816</name>
</gene>
<feature type="compositionally biased region" description="Basic and acidic residues" evidence="1">
    <location>
        <begin position="101"/>
        <end position="111"/>
    </location>
</feature>
<evidence type="ECO:0000256" key="1">
    <source>
        <dbReference type="SAM" id="MobiDB-lite"/>
    </source>
</evidence>
<keyword evidence="4" id="KW-1185">Reference proteome</keyword>
<protein>
    <submittedName>
        <fullName evidence="3">TPR repeat protein</fullName>
    </submittedName>
</protein>